<name>A0A8B7P9R0_HYAAZ</name>
<keyword evidence="9" id="KW-1185">Reference proteome</keyword>
<feature type="compositionally biased region" description="Polar residues" evidence="6">
    <location>
        <begin position="421"/>
        <end position="430"/>
    </location>
</feature>
<evidence type="ECO:0000259" key="8">
    <source>
        <dbReference type="PROSITE" id="PS50262"/>
    </source>
</evidence>
<protein>
    <submittedName>
        <fullName evidence="10">FMRFamide receptor</fullName>
    </submittedName>
</protein>
<evidence type="ECO:0000256" key="4">
    <source>
        <dbReference type="ARBA" id="ARBA00022989"/>
    </source>
</evidence>
<feature type="compositionally biased region" description="Gly residues" evidence="6">
    <location>
        <begin position="396"/>
        <end position="406"/>
    </location>
</feature>
<dbReference type="OMA" id="MAINASC"/>
<keyword evidence="5 7" id="KW-0472">Membrane</keyword>
<evidence type="ECO:0000256" key="7">
    <source>
        <dbReference type="SAM" id="Phobius"/>
    </source>
</evidence>
<keyword evidence="10" id="KW-0675">Receptor</keyword>
<dbReference type="OrthoDB" id="6362912at2759"/>
<gene>
    <name evidence="10" type="primary">LOC108678819</name>
</gene>
<feature type="transmembrane region" description="Helical" evidence="7">
    <location>
        <begin position="88"/>
        <end position="108"/>
    </location>
</feature>
<dbReference type="RefSeq" id="XP_018022798.2">
    <property type="nucleotide sequence ID" value="XM_018167309.2"/>
</dbReference>
<dbReference type="GeneID" id="108678819"/>
<evidence type="ECO:0000256" key="5">
    <source>
        <dbReference type="ARBA" id="ARBA00023136"/>
    </source>
</evidence>
<dbReference type="GO" id="GO:0004930">
    <property type="term" value="F:G protein-coupled receptor activity"/>
    <property type="evidence" value="ECO:0007669"/>
    <property type="project" value="InterPro"/>
</dbReference>
<dbReference type="Gene3D" id="1.20.1070.10">
    <property type="entry name" value="Rhodopsin 7-helix transmembrane proteins"/>
    <property type="match status" value="1"/>
</dbReference>
<sequence length="511" mass="57236">MSNATGFPKHTLSAQQSFFNTYQGVNYSEVSSEYGEDDYEPYRRFMVDSRYWVQKVLVPMVLIIGFVGNTVTILVLSRPRMRSSTNTYLTALATSDLLYLFSVFTLSLKHHPNMSHPRHWVYWHYCKYAYWIADASSSTSIWLTVTFTIERYIAVCLPIYGKMMCTVGRARWLTVAVFVLCYVLTASTPHEWVVITEAAINTSTNSTIYTMKLDYSDLGQDEMYRHSYYWFNAVVFILVPLTLLAVFNIFLISAVHSAVKQPPAAHSPAFAIMRGLGNIFNLLNAINAAVNIVLYCAFSDKYRRTFLKMFVPCVFRRKARSLSFLTTAGDPDALGGAVPQEYGRSFRLSSRVMSGRSLRAAGSDKSSPHSSRSSSFRSNRPAENMYRLTDRKTSGDGSGPSEGAWGGRRKNSFTCSPVDRSASSTASYDSKQVKRFSFDPSPTSTPVPDYLVIPDITITTTSITTTTITTPSTVNTSLSSPPSDDPADDRSREEVSVFYMYSPENMKASDL</sequence>
<accession>A0A8B7P9R0</accession>
<reference evidence="10" key="1">
    <citation type="submission" date="2025-08" db="UniProtKB">
        <authorList>
            <consortium name="RefSeq"/>
        </authorList>
    </citation>
    <scope>IDENTIFICATION</scope>
    <source>
        <tissue evidence="10">Whole organism</tissue>
    </source>
</reference>
<evidence type="ECO:0000256" key="6">
    <source>
        <dbReference type="SAM" id="MobiDB-lite"/>
    </source>
</evidence>
<dbReference type="CDD" id="cd14978">
    <property type="entry name" value="7tmA_FMRFamide_R-like"/>
    <property type="match status" value="1"/>
</dbReference>
<dbReference type="PANTHER" id="PTHR46641:SF22">
    <property type="entry name" value="PROCTOLIN RECEPTOR, ISOFORM A"/>
    <property type="match status" value="1"/>
</dbReference>
<feature type="domain" description="G-protein coupled receptors family 1 profile" evidence="8">
    <location>
        <begin position="68"/>
        <end position="255"/>
    </location>
</feature>
<evidence type="ECO:0000256" key="2">
    <source>
        <dbReference type="ARBA" id="ARBA00010663"/>
    </source>
</evidence>
<evidence type="ECO:0000256" key="1">
    <source>
        <dbReference type="ARBA" id="ARBA00004370"/>
    </source>
</evidence>
<keyword evidence="4 7" id="KW-1133">Transmembrane helix</keyword>
<comment type="similarity">
    <text evidence="2">Belongs to the G-protein coupled receptor 1 family.</text>
</comment>
<dbReference type="KEGG" id="hazt:108678819"/>
<dbReference type="Proteomes" id="UP000694843">
    <property type="component" value="Unplaced"/>
</dbReference>
<evidence type="ECO:0000313" key="10">
    <source>
        <dbReference type="RefSeq" id="XP_018022798.2"/>
    </source>
</evidence>
<dbReference type="InterPro" id="IPR000276">
    <property type="entry name" value="GPCR_Rhodpsn"/>
</dbReference>
<evidence type="ECO:0000313" key="9">
    <source>
        <dbReference type="Proteomes" id="UP000694843"/>
    </source>
</evidence>
<dbReference type="PROSITE" id="PS50262">
    <property type="entry name" value="G_PROTEIN_RECEP_F1_2"/>
    <property type="match status" value="1"/>
</dbReference>
<feature type="transmembrane region" description="Helical" evidence="7">
    <location>
        <begin position="56"/>
        <end position="76"/>
    </location>
</feature>
<dbReference type="PRINTS" id="PR00237">
    <property type="entry name" value="GPCRRHODOPSN"/>
</dbReference>
<comment type="subcellular location">
    <subcellularLocation>
        <location evidence="1">Membrane</location>
    </subcellularLocation>
</comment>
<dbReference type="PANTHER" id="PTHR46641">
    <property type="entry name" value="FMRFAMIDE RECEPTOR-RELATED"/>
    <property type="match status" value="1"/>
</dbReference>
<evidence type="ECO:0000256" key="3">
    <source>
        <dbReference type="ARBA" id="ARBA00022692"/>
    </source>
</evidence>
<dbReference type="AlphaFoldDB" id="A0A8B7P9R0"/>
<feature type="compositionally biased region" description="Low complexity" evidence="6">
    <location>
        <begin position="363"/>
        <end position="379"/>
    </location>
</feature>
<feature type="transmembrane region" description="Helical" evidence="7">
    <location>
        <begin position="279"/>
        <end position="298"/>
    </location>
</feature>
<feature type="transmembrane region" description="Helical" evidence="7">
    <location>
        <begin position="229"/>
        <end position="259"/>
    </location>
</feature>
<proteinExistence type="inferred from homology"/>
<dbReference type="InterPro" id="IPR052954">
    <property type="entry name" value="GPCR-Ligand_Int"/>
</dbReference>
<dbReference type="Pfam" id="PF00001">
    <property type="entry name" value="7tm_1"/>
    <property type="match status" value="1"/>
</dbReference>
<dbReference type="GO" id="GO:0016020">
    <property type="term" value="C:membrane"/>
    <property type="evidence" value="ECO:0007669"/>
    <property type="project" value="UniProtKB-SubCell"/>
</dbReference>
<dbReference type="SUPFAM" id="SSF81321">
    <property type="entry name" value="Family A G protein-coupled receptor-like"/>
    <property type="match status" value="1"/>
</dbReference>
<organism evidence="9 10">
    <name type="scientific">Hyalella azteca</name>
    <name type="common">Amphipod</name>
    <dbReference type="NCBI Taxonomy" id="294128"/>
    <lineage>
        <taxon>Eukaryota</taxon>
        <taxon>Metazoa</taxon>
        <taxon>Ecdysozoa</taxon>
        <taxon>Arthropoda</taxon>
        <taxon>Crustacea</taxon>
        <taxon>Multicrustacea</taxon>
        <taxon>Malacostraca</taxon>
        <taxon>Eumalacostraca</taxon>
        <taxon>Peracarida</taxon>
        <taxon>Amphipoda</taxon>
        <taxon>Senticaudata</taxon>
        <taxon>Talitrida</taxon>
        <taxon>Talitroidea</taxon>
        <taxon>Hyalellidae</taxon>
        <taxon>Hyalella</taxon>
    </lineage>
</organism>
<feature type="transmembrane region" description="Helical" evidence="7">
    <location>
        <begin position="170"/>
        <end position="186"/>
    </location>
</feature>
<feature type="region of interest" description="Disordered" evidence="6">
    <location>
        <begin position="470"/>
        <end position="494"/>
    </location>
</feature>
<keyword evidence="3 7" id="KW-0812">Transmembrane</keyword>
<dbReference type="InterPro" id="IPR017452">
    <property type="entry name" value="GPCR_Rhodpsn_7TM"/>
</dbReference>
<feature type="region of interest" description="Disordered" evidence="6">
    <location>
        <begin position="357"/>
        <end position="431"/>
    </location>
</feature>